<keyword evidence="4 7" id="KW-0863">Zinc-finger</keyword>
<feature type="compositionally biased region" description="Polar residues" evidence="8">
    <location>
        <begin position="2061"/>
        <end position="2074"/>
    </location>
</feature>
<evidence type="ECO:0000256" key="3">
    <source>
        <dbReference type="ARBA" id="ARBA00022723"/>
    </source>
</evidence>
<feature type="compositionally biased region" description="Low complexity" evidence="8">
    <location>
        <begin position="2205"/>
        <end position="2217"/>
    </location>
</feature>
<feature type="compositionally biased region" description="Polar residues" evidence="8">
    <location>
        <begin position="2348"/>
        <end position="2359"/>
    </location>
</feature>
<keyword evidence="5" id="KW-0862">Zinc</keyword>
<feature type="region of interest" description="Disordered" evidence="8">
    <location>
        <begin position="2839"/>
        <end position="2891"/>
    </location>
</feature>
<dbReference type="Pfam" id="PF16755">
    <property type="entry name" value="Beta-prop_NUP159_NUP214"/>
    <property type="match status" value="1"/>
</dbReference>
<feature type="compositionally biased region" description="Polar residues" evidence="8">
    <location>
        <begin position="797"/>
        <end position="807"/>
    </location>
</feature>
<gene>
    <name evidence="10" type="ORF">AYI70_g5817</name>
</gene>
<feature type="compositionally biased region" description="Basic and acidic residues" evidence="8">
    <location>
        <begin position="2566"/>
        <end position="2587"/>
    </location>
</feature>
<evidence type="ECO:0000259" key="9">
    <source>
        <dbReference type="PROSITE" id="PS50199"/>
    </source>
</evidence>
<dbReference type="Gene3D" id="2.130.10.10">
    <property type="entry name" value="YVTN repeat-like/Quinoprotein amine dehydrogenase"/>
    <property type="match status" value="1"/>
</dbReference>
<dbReference type="GO" id="GO:0008270">
    <property type="term" value="F:zinc ion binding"/>
    <property type="evidence" value="ECO:0007669"/>
    <property type="project" value="UniProtKB-KW"/>
</dbReference>
<dbReference type="EMBL" id="LSSN01001972">
    <property type="protein sequence ID" value="OMJ17678.1"/>
    <property type="molecule type" value="Genomic_DNA"/>
</dbReference>
<evidence type="ECO:0000256" key="1">
    <source>
        <dbReference type="ARBA" id="ARBA00004123"/>
    </source>
</evidence>
<feature type="compositionally biased region" description="Basic and acidic residues" evidence="8">
    <location>
        <begin position="2180"/>
        <end position="2190"/>
    </location>
</feature>
<sequence length="3296" mass="357138">MFSAVSDKNVAVETASTQNLIEGDTENIQLREIKKDYSLKITKTKFDLDGNNTPYYGRYIAISNKYGYTVVGKNKTLHLFFNRAAQDFLNSKPILRNEDPSESIAILEPKSSVELIIPENSIITHVSLMGSEDKILVCLSNKSIILFETSEIQKGNSNPLKSFTIENEIYDLAPNPDSASNIISILTFNRLVLILDVATSNVSNLAPNLSATSICWSRKGKQLSVGTSSNSIKTFSISGELKRNIQLPSSDLSILSLLWIDNFTFLSISGNLPTDFTNLSDYEHNYSLTLATQLNKKSPLEFYTFDDPCPAWGLQSRGPQRYFADILNYGNEFEYLLFISASASTDVATIAKVLVPGSQNEYTWKLLNLPENFRAILPFSKIDDSSDTAPLGMTIDLSSTTSLPPLHPEESNERLNPMPILWILNTDGFLLGYHIYNIFEAEKNVKYSKMVENLPNLPNSAGSVPFSQQAPVTSTDNTSSFGSSSFGKSGLGQSPSQPSFGSSTFVSNQSTSNTAFGSSSFGQKTDKPAFGSSSFGKAASTQPAFGTSAFGQAADKPAFGTSAFGQSTDKPAFGTSAFGKSTDKPAFGTSAFGQAASTQPAFGTSAFGQAADKPAFGASAFGKSTDKPAFGTSAFGKSTDKPAFGTSAFGLSTDKPAFGTSAFGQSTDKPAFGTSAFGQSTDKPAFGTSAFGQSTDKPAFGTSAFGQGANKPAFGTSAFGQSTDKPAFGSSSFEQKTDKPAFGGSSFGQSSDKPAFGSSSFGQAASNTQSAFGTSAFGQITAKPAFGTPSLEKKADNSTFGASSFGQTADKPTFGSSAFGQSTSQSAFGTSSFGQTPTNTSNTTSAFGQSATKPAFGASAFGQSTTTQSAFGASSFGQKTSQALLDSKPPSIPKMSNSTLDSSLPSNQSDPQKSSANVPSSQSAFGQASLVSAFGQATTKPESEKPSFGIAPNISSFGKSAFDQSKTQPNATKSAFGVSATSSDAFKSVLGKSVDLSSNSKTTFGQTAVQSSLASDSIKNDSKPTELSTPASIQASSSSKFGNISLGQNSSNIKQNSLDTNQRIVSTSKQSLPTSTFGGNNSESSKLFGNSFSITNKDVSATDSAPSTQNSKLTSEKISLFPSFGHLKDKLEPVKEDTHSSFSLSKNENKIESGLFNSSNNTDNKLSNSSKSLTNHDSFKDSSKIQVEGLKTAVPRKPASGSHLIPIPSLTSITQPPDDKNKNNVDKENNQLTENLSQSKKAELEAQEEERRIRLQTYQIIVKQFQSSCLQIDQEFINLSRSIKKNESLFEKIGVPPNKLREAERSILKSSNCVQKLGFYSSTSVKDSIKNLKLGDKIGWDYIIKPLSATLEDSSFRTEKLKLYLSMLKSRFYWIEMRKDLFMVLLEKRESLFNSNISLHRKNAKYNPNSISNFGAQTKKKFEIVKTLIAALESKLDISYNDSNTPEPKKLHDFNFYNRIKDNCDGKLFLKNLSDYELNKKSIINGIDFISITIQKKRDHFNHLLKSLNSSDLSKNCFPQEKGVFNSIFSGNSISNTYPNNSNYNEFSSPTVYGIRTTNAHQLTPVSSVKKNRTLSLQSTSKNVHQTSENSKLLPSSSFIPDCIRSTSSHINSVPQKTVDPISPSDYLKTKKRRNLLMAQMTRAIGNISINQVGDYIESYSQNEKSVNEVEKASFLSQIYSSEPSDLSIHYLIESIRAKRIDSNIHNDLKAVSDFKSNDNHVNFGEQLPSKHGLFTDGIAVEFNKNKHVKTPKVDSILNSMKDFSIEASSRSSRLLNFDTDSRLIIPKKIDNPVISEIPQKNSSDNQTSNAGINKFSEDKYWCCPSCRAFNKIERYSCSACGNHTNNEKSSAKSVSTSNITSDKNIDLNNKLFKEVSLSKPLFGNTPNMHDSQIKAPLNQDSSLTPNPEEEKGLAFDFGSQGLILTKPTRSLFGVNNPTVESLPKPNLAFGNSNNFFKAPNDFETTITAPELDEKRVVDTLESNNQYISPSSFSFSTDSSKNKEAAKPSIFPLDKPSSGSIFPSFGTANSSLVSTSAPQVIKDNSFFKSGFSSSAFIQGPNSSAFGGTPSSKSKLSIDQEKDDSSNYSNSESPASQELSDSDNNDTDSSNEESDNNYSPDSSYSDSYSNYSNDSDNSEYLENISNSDLDEENNDDNIHSDEESDSYSDDNNNSSLLLNKSKSDLSDDKSKLLVGTKIKPSKLNDENNSSSSSFNEGFSPDKNISNPSIFGNISSLSNSLKNSGISSTKLKDSSITSIKPILGTFNPSNDKLQTPSFSNRFFKSDYISESSRGTQPDQLISNQITDLTMTPKTIISTDPVDNSNSAETTDNKLLKKFENNFKKAEELSSESSIKCQSSPMLDNEFTRSAPKTLTKSPVPPPNQDCYNKLSQSSEFHIKPPSIINDEPSNGTNDASCITETGIDNVPDSDLSALKKIPDSPSLGPSKALISESQLSFFSLYSPKNGDNLSDSESNGKGGSLGGLSPISEDDKNESPALEFSIQSPQEKHNENQSSDPINKIANFNVTNDKPIDSKIAHNKELPVSQFSGSGDDTNDNNENKPPTLPYDSEKQPNHEKSKDVSNESKNNEEPNGFKNILNVKPKEISISNQTNNDQIDFPGFSNDNLSTIGYTDLSSQFSEYVNLDSQPEVLISKLTSNKPNDVDDIKVDDDKISPIIKTFVNDESVTKILDIKQCNPSAVPDLLDNSSKLENSDLDHNEIVSESDSFLIIEPEELKNNDLTNKKLSRNSSIDLSDTESCSSSVEKLTFKTNMMPQEISVSEPSQSKISDLDKFEKLSSNSLSPMLSSKNQTTSSLVENEDVNISETDENADFSLNIKNLNLNTPEKVSPNSTDSSSSKPTSLEQDILTTPNSNNTSNSNSNTSVTADTKKNQGVAKTEATLFSKAKFLPIASTSSNIKNDSTSILANESKSPSKDQLLMSNKTKDSINLPSTPSINDHKSNLSDSTSRFQHISPLSSIDAPGPIENLTDSSSFSVSIDQNQPNLHGKDFDLNDNKPPSCLINNDSLTTTNFSPKEHMDTTSPLLEKKAFNLTPQKNSSDSLIVNLACSPQALDKSPSFVSKIISEASINESVDLKNVTSSQPKQNISFGSGTTFKKSIFSLPSKDNAPSSTNPEIPINTTPISFVSSFKQDTNTNADNKLSQCDPNKKIDISSTSSLTKANSPDNITNPLNVNKNTPVFGSKSTFGQSFFSNTSKQEIGLKKSVADSSLTNKSSFASFSGKPSGFKSISNDEPSFLKAKNEINFSWDDTRAFSTKKEFDTDSDSDPPSSADNSSDDDW</sequence>
<feature type="compositionally biased region" description="Polar residues" evidence="8">
    <location>
        <begin position="718"/>
        <end position="734"/>
    </location>
</feature>
<feature type="region of interest" description="Disordered" evidence="8">
    <location>
        <begin position="3169"/>
        <end position="3191"/>
    </location>
</feature>
<feature type="compositionally biased region" description="Low complexity" evidence="8">
    <location>
        <begin position="2168"/>
        <end position="2179"/>
    </location>
</feature>
<feature type="region of interest" description="Disordered" evidence="8">
    <location>
        <begin position="3230"/>
        <end position="3249"/>
    </location>
</feature>
<reference evidence="10 11" key="1">
    <citation type="submission" date="2017-01" db="EMBL/GenBank/DDBJ databases">
        <authorList>
            <person name="Mah S.A."/>
            <person name="Swanson W.J."/>
            <person name="Moy G.W."/>
            <person name="Vacquier V.D."/>
        </authorList>
    </citation>
    <scope>NUCLEOTIDE SEQUENCE [LARGE SCALE GENOMIC DNA]</scope>
    <source>
        <strain evidence="10 11">GSMNP</strain>
    </source>
</reference>
<feature type="compositionally biased region" description="Basic and acidic residues" evidence="8">
    <location>
        <begin position="2075"/>
        <end position="2084"/>
    </location>
</feature>
<feature type="compositionally biased region" description="Acidic residues" evidence="8">
    <location>
        <begin position="2099"/>
        <end position="2114"/>
    </location>
</feature>
<evidence type="ECO:0000313" key="10">
    <source>
        <dbReference type="EMBL" id="OMJ17678.1"/>
    </source>
</evidence>
<accession>A0A1R1XST2</accession>
<feature type="compositionally biased region" description="Low complexity" evidence="8">
    <location>
        <begin position="2085"/>
        <end position="2095"/>
    </location>
</feature>
<feature type="compositionally biased region" description="Polar residues" evidence="8">
    <location>
        <begin position="996"/>
        <end position="1017"/>
    </location>
</feature>
<feature type="compositionally biased region" description="Low complexity" evidence="8">
    <location>
        <begin position="755"/>
        <end position="765"/>
    </location>
</feature>
<feature type="compositionally biased region" description="Low complexity" evidence="8">
    <location>
        <begin position="1028"/>
        <end position="1039"/>
    </location>
</feature>
<feature type="compositionally biased region" description="Polar residues" evidence="8">
    <location>
        <begin position="1040"/>
        <end position="1085"/>
    </location>
</feature>
<feature type="region of interest" description="Disordered" evidence="8">
    <location>
        <begin position="1153"/>
        <end position="1180"/>
    </location>
</feature>
<evidence type="ECO:0000256" key="7">
    <source>
        <dbReference type="PROSITE-ProRule" id="PRU00322"/>
    </source>
</evidence>
<feature type="compositionally biased region" description="Polar residues" evidence="8">
    <location>
        <begin position="894"/>
        <end position="923"/>
    </location>
</feature>
<comment type="subcellular location">
    <subcellularLocation>
        <location evidence="1">Nucleus</location>
    </subcellularLocation>
</comment>
<feature type="region of interest" description="Disordered" evidence="8">
    <location>
        <begin position="711"/>
        <end position="765"/>
    </location>
</feature>
<feature type="compositionally biased region" description="Low complexity" evidence="8">
    <location>
        <begin position="2115"/>
        <end position="2146"/>
    </location>
</feature>
<evidence type="ECO:0000256" key="8">
    <source>
        <dbReference type="SAM" id="MobiDB-lite"/>
    </source>
</evidence>
<feature type="region of interest" description="Disordered" evidence="8">
    <location>
        <begin position="2061"/>
        <end position="2229"/>
    </location>
</feature>
<feature type="compositionally biased region" description="Low complexity" evidence="8">
    <location>
        <begin position="1157"/>
        <end position="1175"/>
    </location>
</feature>
<protein>
    <submittedName>
        <fullName evidence="10">Nucleoporin</fullName>
    </submittedName>
</protein>
<dbReference type="InterPro" id="IPR015943">
    <property type="entry name" value="WD40/YVTN_repeat-like_dom_sf"/>
</dbReference>
<feature type="compositionally biased region" description="Polar residues" evidence="8">
    <location>
        <begin position="2942"/>
        <end position="2953"/>
    </location>
</feature>
<feature type="region of interest" description="Disordered" evidence="8">
    <location>
        <begin position="1193"/>
        <end position="1243"/>
    </location>
</feature>
<proteinExistence type="predicted"/>
<feature type="compositionally biased region" description="Polar residues" evidence="8">
    <location>
        <begin position="814"/>
        <end position="849"/>
    </location>
</feature>
<dbReference type="Proteomes" id="UP000187283">
    <property type="component" value="Unassembled WGS sequence"/>
</dbReference>
<evidence type="ECO:0000256" key="4">
    <source>
        <dbReference type="ARBA" id="ARBA00022771"/>
    </source>
</evidence>
<evidence type="ECO:0000256" key="2">
    <source>
        <dbReference type="ARBA" id="ARBA00022448"/>
    </source>
</evidence>
<feature type="region of interest" description="Disordered" evidence="8">
    <location>
        <begin position="878"/>
        <end position="923"/>
    </location>
</feature>
<evidence type="ECO:0000313" key="11">
    <source>
        <dbReference type="Proteomes" id="UP000187283"/>
    </source>
</evidence>
<keyword evidence="6" id="KW-0539">Nucleus</keyword>
<feature type="compositionally biased region" description="Polar residues" evidence="8">
    <location>
        <begin position="2510"/>
        <end position="2526"/>
    </location>
</feature>
<feature type="compositionally biased region" description="Polar residues" evidence="8">
    <location>
        <begin position="2405"/>
        <end position="2417"/>
    </location>
</feature>
<dbReference type="PROSITE" id="PS50199">
    <property type="entry name" value="ZF_RANBP2_2"/>
    <property type="match status" value="1"/>
</dbReference>
<feature type="region of interest" description="Disordered" evidence="8">
    <location>
        <begin position="465"/>
        <end position="506"/>
    </location>
</feature>
<dbReference type="GO" id="GO:0005634">
    <property type="term" value="C:nucleus"/>
    <property type="evidence" value="ECO:0007669"/>
    <property type="project" value="UniProtKB-SubCell"/>
</dbReference>
<feature type="region of interest" description="Disordered" evidence="8">
    <location>
        <begin position="959"/>
        <end position="978"/>
    </location>
</feature>
<feature type="compositionally biased region" description="Polar residues" evidence="8">
    <location>
        <begin position="465"/>
        <end position="478"/>
    </location>
</feature>
<feature type="region of interest" description="Disordered" evidence="8">
    <location>
        <begin position="2798"/>
        <end position="2825"/>
    </location>
</feature>
<name>A0A1R1XST2_9FUNG</name>
<feature type="region of interest" description="Disordered" evidence="8">
    <location>
        <begin position="996"/>
        <end position="1085"/>
    </location>
</feature>
<feature type="compositionally biased region" description="Low complexity" evidence="8">
    <location>
        <begin position="2846"/>
        <end position="2859"/>
    </location>
</feature>
<dbReference type="SUPFAM" id="SSF117289">
    <property type="entry name" value="Nucleoporin domain"/>
    <property type="match status" value="1"/>
</dbReference>
<organism evidence="10 11">
    <name type="scientific">Smittium culicis</name>
    <dbReference type="NCBI Taxonomy" id="133412"/>
    <lineage>
        <taxon>Eukaryota</taxon>
        <taxon>Fungi</taxon>
        <taxon>Fungi incertae sedis</taxon>
        <taxon>Zoopagomycota</taxon>
        <taxon>Kickxellomycotina</taxon>
        <taxon>Harpellomycetes</taxon>
        <taxon>Harpellales</taxon>
        <taxon>Legeriomycetaceae</taxon>
        <taxon>Smittium</taxon>
    </lineage>
</organism>
<dbReference type="STRING" id="133412.A0A1R1XST2"/>
<dbReference type="InterPro" id="IPR039462">
    <property type="entry name" value="Nup159/Nup146_N"/>
</dbReference>
<keyword evidence="11" id="KW-1185">Reference proteome</keyword>
<feature type="compositionally biased region" description="Polar residues" evidence="8">
    <location>
        <begin position="2383"/>
        <end position="2393"/>
    </location>
</feature>
<feature type="compositionally biased region" description="Low complexity" evidence="8">
    <location>
        <begin position="479"/>
        <end position="503"/>
    </location>
</feature>
<dbReference type="PROSITE" id="PS01358">
    <property type="entry name" value="ZF_RANBP2_1"/>
    <property type="match status" value="1"/>
</dbReference>
<feature type="region of interest" description="Disordered" evidence="8">
    <location>
        <begin position="2347"/>
        <end position="2446"/>
    </location>
</feature>
<feature type="region of interest" description="Disordered" evidence="8">
    <location>
        <begin position="2459"/>
        <end position="2597"/>
    </location>
</feature>
<feature type="compositionally biased region" description="Acidic residues" evidence="8">
    <location>
        <begin position="2815"/>
        <end position="2825"/>
    </location>
</feature>
<evidence type="ECO:0000256" key="6">
    <source>
        <dbReference type="ARBA" id="ARBA00023242"/>
    </source>
</evidence>
<dbReference type="OrthoDB" id="248320at2759"/>
<feature type="region of interest" description="Disordered" evidence="8">
    <location>
        <begin position="2942"/>
        <end position="2966"/>
    </location>
</feature>
<dbReference type="InterPro" id="IPR001876">
    <property type="entry name" value="Znf_RanBP2"/>
</dbReference>
<feature type="region of interest" description="Disordered" evidence="8">
    <location>
        <begin position="786"/>
        <end position="849"/>
    </location>
</feature>
<feature type="region of interest" description="Disordered" evidence="8">
    <location>
        <begin position="3273"/>
        <end position="3296"/>
    </location>
</feature>
<feature type="region of interest" description="Disordered" evidence="8">
    <location>
        <begin position="1884"/>
        <end position="1912"/>
    </location>
</feature>
<keyword evidence="3" id="KW-0479">Metal-binding</keyword>
<keyword evidence="2" id="KW-0813">Transport</keyword>
<feature type="compositionally biased region" description="Low complexity" evidence="8">
    <location>
        <begin position="2866"/>
        <end position="2883"/>
    </location>
</feature>
<feature type="compositionally biased region" description="Basic and acidic residues" evidence="8">
    <location>
        <begin position="1217"/>
        <end position="1229"/>
    </location>
</feature>
<evidence type="ECO:0000256" key="5">
    <source>
        <dbReference type="ARBA" id="ARBA00022833"/>
    </source>
</evidence>
<feature type="compositionally biased region" description="Basic and acidic residues" evidence="8">
    <location>
        <begin position="2528"/>
        <end position="2539"/>
    </location>
</feature>
<feature type="domain" description="RanBP2-type" evidence="9">
    <location>
        <begin position="1818"/>
        <end position="1847"/>
    </location>
</feature>
<comment type="caution">
    <text evidence="10">The sequence shown here is derived from an EMBL/GenBank/DDBJ whole genome shotgun (WGS) entry which is preliminary data.</text>
</comment>